<dbReference type="InterPro" id="IPR011010">
    <property type="entry name" value="DNA_brk_join_enz"/>
</dbReference>
<dbReference type="CDD" id="cd00397">
    <property type="entry name" value="DNA_BRE_C"/>
    <property type="match status" value="1"/>
</dbReference>
<accession>A0A0L6JR92</accession>
<dbReference type="PANTHER" id="PTHR30349">
    <property type="entry name" value="PHAGE INTEGRASE-RELATED"/>
    <property type="match status" value="1"/>
</dbReference>
<dbReference type="eggNOG" id="COG4974">
    <property type="taxonomic scope" value="Bacteria"/>
</dbReference>
<dbReference type="GO" id="GO:0003677">
    <property type="term" value="F:DNA binding"/>
    <property type="evidence" value="ECO:0007669"/>
    <property type="project" value="UniProtKB-UniRule"/>
</dbReference>
<dbReference type="AlphaFoldDB" id="A0A0L6JR92"/>
<dbReference type="Gene3D" id="1.10.150.130">
    <property type="match status" value="1"/>
</dbReference>
<evidence type="ECO:0000256" key="1">
    <source>
        <dbReference type="ARBA" id="ARBA00003283"/>
    </source>
</evidence>
<dbReference type="Pfam" id="PF00589">
    <property type="entry name" value="Phage_integrase"/>
    <property type="match status" value="1"/>
</dbReference>
<organism evidence="9 10">
    <name type="scientific">Pseudobacteroides cellulosolvens ATCC 35603 = DSM 2933</name>
    <dbReference type="NCBI Taxonomy" id="398512"/>
    <lineage>
        <taxon>Bacteria</taxon>
        <taxon>Bacillati</taxon>
        <taxon>Bacillota</taxon>
        <taxon>Clostridia</taxon>
        <taxon>Eubacteriales</taxon>
        <taxon>Oscillospiraceae</taxon>
        <taxon>Pseudobacteroides</taxon>
    </lineage>
</organism>
<dbReference type="GO" id="GO:0006310">
    <property type="term" value="P:DNA recombination"/>
    <property type="evidence" value="ECO:0007669"/>
    <property type="project" value="UniProtKB-KW"/>
</dbReference>
<keyword evidence="5" id="KW-0233">DNA recombination</keyword>
<evidence type="ECO:0000256" key="4">
    <source>
        <dbReference type="ARBA" id="ARBA00023125"/>
    </source>
</evidence>
<gene>
    <name evidence="9" type="ORF">Bccel_3578</name>
</gene>
<evidence type="ECO:0000256" key="2">
    <source>
        <dbReference type="ARBA" id="ARBA00008857"/>
    </source>
</evidence>
<evidence type="ECO:0000256" key="6">
    <source>
        <dbReference type="PROSITE-ProRule" id="PRU01248"/>
    </source>
</evidence>
<comment type="caution">
    <text evidence="9">The sequence shown here is derived from an EMBL/GenBank/DDBJ whole genome shotgun (WGS) entry which is preliminary data.</text>
</comment>
<comment type="function">
    <text evidence="1">Site-specific tyrosine recombinase, which acts by catalyzing the cutting and rejoining of the recombining DNA molecules.</text>
</comment>
<dbReference type="InterPro" id="IPR010998">
    <property type="entry name" value="Integrase_recombinase_N"/>
</dbReference>
<evidence type="ECO:0000313" key="10">
    <source>
        <dbReference type="Proteomes" id="UP000036923"/>
    </source>
</evidence>
<dbReference type="EMBL" id="LGTC01000001">
    <property type="protein sequence ID" value="KNY28304.1"/>
    <property type="molecule type" value="Genomic_DNA"/>
</dbReference>
<dbReference type="Gene3D" id="1.10.443.10">
    <property type="entry name" value="Intergrase catalytic core"/>
    <property type="match status" value="1"/>
</dbReference>
<sequence>MARIKMAVQKQEVTTLSNCFEEFLKHCKRKNLSEATIKSYRHHLAKFFQYFGDDTDIMLLTQNTIYDYVSHLQEVLDNPTTINTGLRHLKAFMKFLNEQGYINAVKITFLKVQETTKDCYTEQELRMLLRKPDVKHCSFAEYRNWCIVNFLVGTGCRISTLINVRIADIDFDNAYVTFRHTKNKQPQINPLPQNLISIIQDYLDVRKGTGEDYLFCSELGVQLHPHSASHAIMFYNRSRGVSKTSAHLFRHTFAKNRVMQGGDIFRLQKVLGHQTLQMSQHYSNLYGVEALQNTDSFNLFNRLQSPTKIKVK</sequence>
<dbReference type="PROSITE" id="PS51900">
    <property type="entry name" value="CB"/>
    <property type="match status" value="1"/>
</dbReference>
<dbReference type="PROSITE" id="PS51898">
    <property type="entry name" value="TYR_RECOMBINASE"/>
    <property type="match status" value="1"/>
</dbReference>
<evidence type="ECO:0000313" key="9">
    <source>
        <dbReference type="EMBL" id="KNY28304.1"/>
    </source>
</evidence>
<dbReference type="GO" id="GO:0015074">
    <property type="term" value="P:DNA integration"/>
    <property type="evidence" value="ECO:0007669"/>
    <property type="project" value="UniProtKB-KW"/>
</dbReference>
<dbReference type="InterPro" id="IPR004107">
    <property type="entry name" value="Integrase_SAM-like_N"/>
</dbReference>
<keyword evidence="10" id="KW-1185">Reference proteome</keyword>
<name>A0A0L6JR92_9FIRM</name>
<dbReference type="InterPro" id="IPR013762">
    <property type="entry name" value="Integrase-like_cat_sf"/>
</dbReference>
<evidence type="ECO:0000259" key="8">
    <source>
        <dbReference type="PROSITE" id="PS51900"/>
    </source>
</evidence>
<dbReference type="Proteomes" id="UP000036923">
    <property type="component" value="Unassembled WGS sequence"/>
</dbReference>
<dbReference type="STRING" id="398512.Bccel_3578"/>
<evidence type="ECO:0000259" key="7">
    <source>
        <dbReference type="PROSITE" id="PS51898"/>
    </source>
</evidence>
<protein>
    <submittedName>
        <fullName evidence="9">Integrase family protein</fullName>
    </submittedName>
</protein>
<dbReference type="PANTHER" id="PTHR30349:SF81">
    <property type="entry name" value="TYROSINE RECOMBINASE XERC"/>
    <property type="match status" value="1"/>
</dbReference>
<dbReference type="SUPFAM" id="SSF56349">
    <property type="entry name" value="DNA breaking-rejoining enzymes"/>
    <property type="match status" value="1"/>
</dbReference>
<comment type="similarity">
    <text evidence="2">Belongs to the 'phage' integrase family.</text>
</comment>
<evidence type="ECO:0000256" key="5">
    <source>
        <dbReference type="ARBA" id="ARBA00023172"/>
    </source>
</evidence>
<dbReference type="Pfam" id="PF02899">
    <property type="entry name" value="Phage_int_SAM_1"/>
    <property type="match status" value="1"/>
</dbReference>
<dbReference type="InterPro" id="IPR002104">
    <property type="entry name" value="Integrase_catalytic"/>
</dbReference>
<keyword evidence="4 6" id="KW-0238">DNA-binding</keyword>
<dbReference type="RefSeq" id="WP_036938483.1">
    <property type="nucleotide sequence ID" value="NZ_JQKC01000007.1"/>
</dbReference>
<dbReference type="InterPro" id="IPR044068">
    <property type="entry name" value="CB"/>
</dbReference>
<feature type="domain" description="Core-binding (CB)" evidence="8">
    <location>
        <begin position="14"/>
        <end position="97"/>
    </location>
</feature>
<keyword evidence="3" id="KW-0229">DNA integration</keyword>
<dbReference type="OrthoDB" id="107900at2"/>
<feature type="domain" description="Tyr recombinase" evidence="7">
    <location>
        <begin position="115"/>
        <end position="296"/>
    </location>
</feature>
<dbReference type="InterPro" id="IPR050090">
    <property type="entry name" value="Tyrosine_recombinase_XerCD"/>
</dbReference>
<reference evidence="10" key="1">
    <citation type="submission" date="2015-07" db="EMBL/GenBank/DDBJ databases">
        <title>Near-Complete Genome Sequence of the Cellulolytic Bacterium Bacteroides (Pseudobacteroides) cellulosolvens ATCC 35603.</title>
        <authorList>
            <person name="Dassa B."/>
            <person name="Utturkar S.M."/>
            <person name="Klingeman D.M."/>
            <person name="Hurt R.A."/>
            <person name="Keller M."/>
            <person name="Xu J."/>
            <person name="Reddy Y.H.K."/>
            <person name="Borovok I."/>
            <person name="Grinberg I.R."/>
            <person name="Lamed R."/>
            <person name="Zhivin O."/>
            <person name="Bayer E.A."/>
            <person name="Brown S.D."/>
        </authorList>
    </citation>
    <scope>NUCLEOTIDE SEQUENCE [LARGE SCALE GENOMIC DNA]</scope>
    <source>
        <strain evidence="10">DSM 2933</strain>
    </source>
</reference>
<proteinExistence type="inferred from homology"/>
<evidence type="ECO:0000256" key="3">
    <source>
        <dbReference type="ARBA" id="ARBA00022908"/>
    </source>
</evidence>